<protein>
    <submittedName>
        <fullName evidence="2">Uncharacterized protein</fullName>
    </submittedName>
</protein>
<dbReference type="Proteomes" id="UP000299102">
    <property type="component" value="Unassembled WGS sequence"/>
</dbReference>
<name>A0A4C1WC34_EUMVA</name>
<keyword evidence="3" id="KW-1185">Reference proteome</keyword>
<dbReference type="EMBL" id="BGZK01000527">
    <property type="protein sequence ID" value="GBP48621.1"/>
    <property type="molecule type" value="Genomic_DNA"/>
</dbReference>
<feature type="compositionally biased region" description="Basic and acidic residues" evidence="1">
    <location>
        <begin position="97"/>
        <end position="114"/>
    </location>
</feature>
<dbReference type="AlphaFoldDB" id="A0A4C1WC34"/>
<evidence type="ECO:0000313" key="3">
    <source>
        <dbReference type="Proteomes" id="UP000299102"/>
    </source>
</evidence>
<proteinExistence type="predicted"/>
<sequence>MEGFFPSKLHRVNRFDCEPCVISGTPYGNCSIAAGRSTRANRVAAGRPRLLATEIRRGAADRRGGGGSEGGYTYFFHFNFYLRDRKPSPRRRRRRAIKTDTDRPPGRIECDVSKVRRRRGGPPAR</sequence>
<feature type="region of interest" description="Disordered" evidence="1">
    <location>
        <begin position="87"/>
        <end position="125"/>
    </location>
</feature>
<evidence type="ECO:0000256" key="1">
    <source>
        <dbReference type="SAM" id="MobiDB-lite"/>
    </source>
</evidence>
<gene>
    <name evidence="2" type="ORF">EVAR_28007_1</name>
</gene>
<organism evidence="2 3">
    <name type="scientific">Eumeta variegata</name>
    <name type="common">Bagworm moth</name>
    <name type="synonym">Eumeta japonica</name>
    <dbReference type="NCBI Taxonomy" id="151549"/>
    <lineage>
        <taxon>Eukaryota</taxon>
        <taxon>Metazoa</taxon>
        <taxon>Ecdysozoa</taxon>
        <taxon>Arthropoda</taxon>
        <taxon>Hexapoda</taxon>
        <taxon>Insecta</taxon>
        <taxon>Pterygota</taxon>
        <taxon>Neoptera</taxon>
        <taxon>Endopterygota</taxon>
        <taxon>Lepidoptera</taxon>
        <taxon>Glossata</taxon>
        <taxon>Ditrysia</taxon>
        <taxon>Tineoidea</taxon>
        <taxon>Psychidae</taxon>
        <taxon>Oiketicinae</taxon>
        <taxon>Eumeta</taxon>
    </lineage>
</organism>
<evidence type="ECO:0000313" key="2">
    <source>
        <dbReference type="EMBL" id="GBP48621.1"/>
    </source>
</evidence>
<reference evidence="2 3" key="1">
    <citation type="journal article" date="2019" name="Commun. Biol.">
        <title>The bagworm genome reveals a unique fibroin gene that provides high tensile strength.</title>
        <authorList>
            <person name="Kono N."/>
            <person name="Nakamura H."/>
            <person name="Ohtoshi R."/>
            <person name="Tomita M."/>
            <person name="Numata K."/>
            <person name="Arakawa K."/>
        </authorList>
    </citation>
    <scope>NUCLEOTIDE SEQUENCE [LARGE SCALE GENOMIC DNA]</scope>
</reference>
<feature type="compositionally biased region" description="Basic residues" evidence="1">
    <location>
        <begin position="115"/>
        <end position="125"/>
    </location>
</feature>
<comment type="caution">
    <text evidence="2">The sequence shown here is derived from an EMBL/GenBank/DDBJ whole genome shotgun (WGS) entry which is preliminary data.</text>
</comment>
<accession>A0A4C1WC34</accession>